<evidence type="ECO:0000256" key="1">
    <source>
        <dbReference type="SAM" id="MobiDB-lite"/>
    </source>
</evidence>
<feature type="compositionally biased region" description="Basic and acidic residues" evidence="1">
    <location>
        <begin position="96"/>
        <end position="106"/>
    </location>
</feature>
<reference evidence="2" key="1">
    <citation type="journal article" date="2014" name="Genome Announc.">
        <title>De novo whole-genome sequence and genome annotation of Lichtheimia ramosa.</title>
        <authorList>
            <person name="Linde J."/>
            <person name="Schwartze V."/>
            <person name="Binder U."/>
            <person name="Lass-Florl C."/>
            <person name="Voigt K."/>
            <person name="Horn F."/>
        </authorList>
    </citation>
    <scope>NUCLEOTIDE SEQUENCE</scope>
    <source>
        <strain evidence="2">JMRC FSU:6197</strain>
    </source>
</reference>
<feature type="compositionally biased region" description="Low complexity" evidence="1">
    <location>
        <begin position="140"/>
        <end position="149"/>
    </location>
</feature>
<feature type="compositionally biased region" description="Polar residues" evidence="1">
    <location>
        <begin position="117"/>
        <end position="126"/>
    </location>
</feature>
<feature type="compositionally biased region" description="Low complexity" evidence="1">
    <location>
        <begin position="174"/>
        <end position="188"/>
    </location>
</feature>
<dbReference type="AlphaFoldDB" id="A0A077WL39"/>
<proteinExistence type="predicted"/>
<feature type="compositionally biased region" description="Low complexity" evidence="1">
    <location>
        <begin position="223"/>
        <end position="260"/>
    </location>
</feature>
<feature type="compositionally biased region" description="Polar residues" evidence="1">
    <location>
        <begin position="69"/>
        <end position="92"/>
    </location>
</feature>
<feature type="compositionally biased region" description="Low complexity" evidence="1">
    <location>
        <begin position="24"/>
        <end position="35"/>
    </location>
</feature>
<gene>
    <name evidence="2" type="ORF">LRAMOSA01837</name>
</gene>
<protein>
    <submittedName>
        <fullName evidence="2">Uncharacterized protein</fullName>
    </submittedName>
</protein>
<organism evidence="2">
    <name type="scientific">Lichtheimia ramosa</name>
    <dbReference type="NCBI Taxonomy" id="688394"/>
    <lineage>
        <taxon>Eukaryota</taxon>
        <taxon>Fungi</taxon>
        <taxon>Fungi incertae sedis</taxon>
        <taxon>Mucoromycota</taxon>
        <taxon>Mucoromycotina</taxon>
        <taxon>Mucoromycetes</taxon>
        <taxon>Mucorales</taxon>
        <taxon>Lichtheimiaceae</taxon>
        <taxon>Lichtheimia</taxon>
    </lineage>
</organism>
<name>A0A077WL39_9FUNG</name>
<feature type="region of interest" description="Disordered" evidence="1">
    <location>
        <begin position="1"/>
        <end position="260"/>
    </location>
</feature>
<evidence type="ECO:0000313" key="2">
    <source>
        <dbReference type="EMBL" id="CDS07888.1"/>
    </source>
</evidence>
<sequence>MSSQDNTDKPVPQLPEENTTEQGTKPSPSTSSPATRRLSVLINKAKKSISQAADKVSSPTESTHAKSSEPATTTDNAGTSNEPAAANQTAEATSDGAEKRRSRLVENFENFFHRSKTPAQEQGQNEHSNEGHAVEDRSAAAETSPSSPTKDSMVDQMKRNPLINRFFTKKEETTPTTTTDAAETSAAEPKPDEEAKAATGGAPLGRRLTQILRSLPKGKKKTTTSSGSSSSSTHQDETPAAQSHPAAAATATTPTVQATA</sequence>
<dbReference type="EMBL" id="LK023324">
    <property type="protein sequence ID" value="CDS07888.1"/>
    <property type="molecule type" value="Genomic_DNA"/>
</dbReference>
<dbReference type="OrthoDB" id="2286245at2759"/>
<feature type="compositionally biased region" description="Basic and acidic residues" evidence="1">
    <location>
        <begin position="127"/>
        <end position="139"/>
    </location>
</feature>
<accession>A0A077WL39</accession>